<protein>
    <recommendedName>
        <fullName evidence="2">HTH merR-type domain-containing protein</fullName>
    </recommendedName>
</protein>
<comment type="caution">
    <text evidence="3">The sequence shown here is derived from an EMBL/GenBank/DDBJ whole genome shotgun (WGS) entry which is preliminary data.</text>
</comment>
<evidence type="ECO:0000256" key="1">
    <source>
        <dbReference type="ARBA" id="ARBA00023125"/>
    </source>
</evidence>
<evidence type="ECO:0000313" key="4">
    <source>
        <dbReference type="Proteomes" id="UP000187439"/>
    </source>
</evidence>
<proteinExistence type="predicted"/>
<evidence type="ECO:0000259" key="2">
    <source>
        <dbReference type="PROSITE" id="PS50937"/>
    </source>
</evidence>
<name>A0A1R0XNI2_9BACL</name>
<dbReference type="PANTHER" id="PTHR30204:SF96">
    <property type="entry name" value="CHROMOSOME-ANCHORING PROTEIN RACA"/>
    <property type="match status" value="1"/>
</dbReference>
<dbReference type="AlphaFoldDB" id="A0A1R0XNI2"/>
<dbReference type="PROSITE" id="PS50937">
    <property type="entry name" value="HTH_MERR_2"/>
    <property type="match status" value="1"/>
</dbReference>
<dbReference type="InterPro" id="IPR047057">
    <property type="entry name" value="MerR_fam"/>
</dbReference>
<reference evidence="3 4" key="1">
    <citation type="submission" date="2016-10" db="EMBL/GenBank/DDBJ databases">
        <title>Paenibacillus species isolates.</title>
        <authorList>
            <person name="Beno S.M."/>
        </authorList>
    </citation>
    <scope>NUCLEOTIDE SEQUENCE [LARGE SCALE GENOMIC DNA]</scope>
    <source>
        <strain evidence="3 4">FSL H7-0710</strain>
    </source>
</reference>
<dbReference type="SUPFAM" id="SSF46955">
    <property type="entry name" value="Putative DNA-binding domain"/>
    <property type="match status" value="1"/>
</dbReference>
<dbReference type="RefSeq" id="WP_076120949.1">
    <property type="nucleotide sequence ID" value="NZ_MPTC01000028.1"/>
</dbReference>
<dbReference type="InterPro" id="IPR029063">
    <property type="entry name" value="SAM-dependent_MTases_sf"/>
</dbReference>
<gene>
    <name evidence="3" type="ORF">BSK52_24000</name>
</gene>
<accession>A0A1R0XNI2</accession>
<dbReference type="SMART" id="SM00422">
    <property type="entry name" value="HTH_MERR"/>
    <property type="match status" value="1"/>
</dbReference>
<dbReference type="InterPro" id="IPR000551">
    <property type="entry name" value="MerR-type_HTH_dom"/>
</dbReference>
<dbReference type="GO" id="GO:0003700">
    <property type="term" value="F:DNA-binding transcription factor activity"/>
    <property type="evidence" value="ECO:0007669"/>
    <property type="project" value="InterPro"/>
</dbReference>
<dbReference type="EMBL" id="MPTC01000028">
    <property type="protein sequence ID" value="OMD36671.1"/>
    <property type="molecule type" value="Genomic_DNA"/>
</dbReference>
<evidence type="ECO:0000313" key="3">
    <source>
        <dbReference type="EMBL" id="OMD36671.1"/>
    </source>
</evidence>
<dbReference type="Gene3D" id="1.10.1660.10">
    <property type="match status" value="1"/>
</dbReference>
<dbReference type="SUPFAM" id="SSF53335">
    <property type="entry name" value="S-adenosyl-L-methionine-dependent methyltransferases"/>
    <property type="match status" value="1"/>
</dbReference>
<keyword evidence="1" id="KW-0238">DNA-binding</keyword>
<sequence length="424" mass="49501">MKIGEFSKKNNVTQDTIRHYIDMGLLVAEKQGWQYKFSEEDSCDIEKITMLKQLDFSLTEIQEILCFNRIGGEKTDEFRDFYLSLLERKKEQNLKEQQRCKEIDFLLKDRINELKRYGISEKKRLGFPLSSTGLLYCPCCKQALEISDGIVEKSMLIEATVHCECGYISVIEDGIYIDKKAVRKKIEIPSKKKFLEVTSPKFVNFMYNGTHTIIDYILNHGNSPKYIMELDNCVGRFLMQYIDYLPKGCTYVLICHDKDRITSVKDNLVQQHEHSNFIFFCCAMDQLPIAESSMDIIIDHWMSRIYAKSTNKSLLDIVSPFLKEEGLLTGAYPHIGTKSKDFINIPLELRDYFNKNRILERLDALYFSQLEVAEIGPVLENNPYIDMNDKEQYLMLYAGRKKSQIDNISPANEFERKRRQNLIS</sequence>
<dbReference type="Proteomes" id="UP000187439">
    <property type="component" value="Unassembled WGS sequence"/>
</dbReference>
<organism evidence="3 4">
    <name type="scientific">Paenibacillus odorifer</name>
    <dbReference type="NCBI Taxonomy" id="189426"/>
    <lineage>
        <taxon>Bacteria</taxon>
        <taxon>Bacillati</taxon>
        <taxon>Bacillota</taxon>
        <taxon>Bacilli</taxon>
        <taxon>Bacillales</taxon>
        <taxon>Paenibacillaceae</taxon>
        <taxon>Paenibacillus</taxon>
    </lineage>
</organism>
<feature type="domain" description="HTH merR-type" evidence="2">
    <location>
        <begin position="1"/>
        <end position="67"/>
    </location>
</feature>
<dbReference type="Pfam" id="PF13411">
    <property type="entry name" value="MerR_1"/>
    <property type="match status" value="1"/>
</dbReference>
<dbReference type="PANTHER" id="PTHR30204">
    <property type="entry name" value="REDOX-CYCLING DRUG-SENSING TRANSCRIPTIONAL ACTIVATOR SOXR"/>
    <property type="match status" value="1"/>
</dbReference>
<dbReference type="InterPro" id="IPR009061">
    <property type="entry name" value="DNA-bd_dom_put_sf"/>
</dbReference>
<dbReference type="GO" id="GO:0003677">
    <property type="term" value="F:DNA binding"/>
    <property type="evidence" value="ECO:0007669"/>
    <property type="project" value="UniProtKB-KW"/>
</dbReference>